<keyword evidence="2" id="KW-1185">Reference proteome</keyword>
<name>A0A1V9F0K6_9BACT</name>
<dbReference type="EMBL" id="LWBP01000216">
    <property type="protein sequence ID" value="OQP51911.1"/>
    <property type="molecule type" value="Genomic_DNA"/>
</dbReference>
<protein>
    <submittedName>
        <fullName evidence="1">Uncharacterized protein</fullName>
    </submittedName>
</protein>
<dbReference type="Proteomes" id="UP000192276">
    <property type="component" value="Unassembled WGS sequence"/>
</dbReference>
<accession>A0A1V9F0K6</accession>
<dbReference type="AlphaFoldDB" id="A0A1V9F0K6"/>
<comment type="caution">
    <text evidence="1">The sequence shown here is derived from an EMBL/GenBank/DDBJ whole genome shotgun (WGS) entry which is preliminary data.</text>
</comment>
<evidence type="ECO:0000313" key="2">
    <source>
        <dbReference type="Proteomes" id="UP000192276"/>
    </source>
</evidence>
<dbReference type="RefSeq" id="WP_081169873.1">
    <property type="nucleotide sequence ID" value="NZ_LWBP01000216.1"/>
</dbReference>
<sequence>MSADILFESDEAADTTERITIGHLCMLYYNKALAMGGVKCDTILSPPNLNVTFSPITATYHSLSKRSLMQNDGKILPYSHQFAIFKKMQPYMPNRQYENSPGDFYVECGVCTSCGAPEAEAPDLIDHSQADYGHCYFKKQPETEEEIERAINAIAVSCIGGLRYGGTNEKILKRLYEMGAGDQCDHKPICI</sequence>
<gene>
    <name evidence="1" type="ORF">A4R26_29270</name>
</gene>
<dbReference type="OrthoDB" id="8910832at2"/>
<proteinExistence type="predicted"/>
<organism evidence="1 2">
    <name type="scientific">Niastella populi</name>
    <dbReference type="NCBI Taxonomy" id="550983"/>
    <lineage>
        <taxon>Bacteria</taxon>
        <taxon>Pseudomonadati</taxon>
        <taxon>Bacteroidota</taxon>
        <taxon>Chitinophagia</taxon>
        <taxon>Chitinophagales</taxon>
        <taxon>Chitinophagaceae</taxon>
        <taxon>Niastella</taxon>
    </lineage>
</organism>
<evidence type="ECO:0000313" key="1">
    <source>
        <dbReference type="EMBL" id="OQP51911.1"/>
    </source>
</evidence>
<reference evidence="2" key="1">
    <citation type="submission" date="2016-04" db="EMBL/GenBank/DDBJ databases">
        <authorList>
            <person name="Chen L."/>
            <person name="Zhuang W."/>
            <person name="Wang G."/>
        </authorList>
    </citation>
    <scope>NUCLEOTIDE SEQUENCE [LARGE SCALE GENOMIC DNA]</scope>
    <source>
        <strain evidence="2">208</strain>
    </source>
</reference>